<name>A0AAQ3M0W4_9PEZI</name>
<evidence type="ECO:0000256" key="2">
    <source>
        <dbReference type="ARBA" id="ARBA00008773"/>
    </source>
</evidence>
<comment type="subcellular location">
    <subcellularLocation>
        <location evidence="1">Secreted</location>
        <location evidence="1">Cell wall</location>
    </subcellularLocation>
</comment>
<gene>
    <name evidence="11" type="ORF">R9X50_00078000</name>
</gene>
<dbReference type="Proteomes" id="UP001303373">
    <property type="component" value="Chromosome 1"/>
</dbReference>
<organism evidence="11 12">
    <name type="scientific">Acrodontium crateriforme</name>
    <dbReference type="NCBI Taxonomy" id="150365"/>
    <lineage>
        <taxon>Eukaryota</taxon>
        <taxon>Fungi</taxon>
        <taxon>Dikarya</taxon>
        <taxon>Ascomycota</taxon>
        <taxon>Pezizomycotina</taxon>
        <taxon>Dothideomycetes</taxon>
        <taxon>Dothideomycetidae</taxon>
        <taxon>Mycosphaerellales</taxon>
        <taxon>Teratosphaeriaceae</taxon>
        <taxon>Acrodontium</taxon>
    </lineage>
</organism>
<keyword evidence="3" id="KW-0134">Cell wall</keyword>
<dbReference type="PANTHER" id="PTHR16631">
    <property type="entry name" value="GLUCAN 1,3-BETA-GLUCOSIDASE"/>
    <property type="match status" value="1"/>
</dbReference>
<evidence type="ECO:0000256" key="9">
    <source>
        <dbReference type="ARBA" id="ARBA00023316"/>
    </source>
</evidence>
<keyword evidence="7" id="KW-0325">Glycoprotein</keyword>
<reference evidence="11 12" key="1">
    <citation type="submission" date="2023-11" db="EMBL/GenBank/DDBJ databases">
        <title>An acidophilic fungus is an integral part of prey digestion in a carnivorous sundew plant.</title>
        <authorList>
            <person name="Tsai I.J."/>
        </authorList>
    </citation>
    <scope>NUCLEOTIDE SEQUENCE [LARGE SCALE GENOMIC DNA]</scope>
    <source>
        <strain evidence="11">169a</strain>
    </source>
</reference>
<keyword evidence="8" id="KW-0326">Glycosidase</keyword>
<keyword evidence="5 10" id="KW-0732">Signal</keyword>
<dbReference type="GO" id="GO:0009277">
    <property type="term" value="C:fungal-type cell wall"/>
    <property type="evidence" value="ECO:0007669"/>
    <property type="project" value="UniProtKB-ARBA"/>
</dbReference>
<evidence type="ECO:0000256" key="8">
    <source>
        <dbReference type="ARBA" id="ARBA00023295"/>
    </source>
</evidence>
<dbReference type="GO" id="GO:0071555">
    <property type="term" value="P:cell wall organization"/>
    <property type="evidence" value="ECO:0007669"/>
    <property type="project" value="UniProtKB-KW"/>
</dbReference>
<evidence type="ECO:0000256" key="6">
    <source>
        <dbReference type="ARBA" id="ARBA00022801"/>
    </source>
</evidence>
<evidence type="ECO:0000256" key="5">
    <source>
        <dbReference type="ARBA" id="ARBA00022729"/>
    </source>
</evidence>
<dbReference type="PROSITE" id="PS00587">
    <property type="entry name" value="GLYCOSYL_HYDROL_F17"/>
    <property type="match status" value="1"/>
</dbReference>
<evidence type="ECO:0000256" key="7">
    <source>
        <dbReference type="ARBA" id="ARBA00023180"/>
    </source>
</evidence>
<evidence type="ECO:0000313" key="11">
    <source>
        <dbReference type="EMBL" id="WPG97997.1"/>
    </source>
</evidence>
<dbReference type="AlphaFoldDB" id="A0AAQ3M0W4"/>
<sequence>MKAGLFAIAGLSAVAVAQPAHRRHQHLHKERDVVTKVDWVTEIDYATATAANVVVYVDEHGNPISTAYASQAAPTQAASKAASSIVVPVKDSSAAVVKSSAAPSYSAPAYSSAAATKTSSAAPSYSSTASSAGDGYGITYSPYRTDGTCKSQDDVNADFARIPGYGTVRTYGTDCNQVAMVLSAMGPNRKLFAGIFDINSVDSEAQIIINAANGDWSRFDTISVGNEGINDGTYTISQVSSAVQQCKSKLSGAGYTGPVITVDTFVAILAHPELCSVGDYVGANCHAFFDGGVLADAAGAFVVGQAQAVSAACGGKKVVITESGWPSAGNENGVAKPSEQNQQAAIASLKSSFSSNLFIFNAFNDYWKKNNSGTFNAEWYWGIFGDSASCTAP</sequence>
<evidence type="ECO:0000256" key="1">
    <source>
        <dbReference type="ARBA" id="ARBA00004191"/>
    </source>
</evidence>
<dbReference type="InterPro" id="IPR017853">
    <property type="entry name" value="GH"/>
</dbReference>
<protein>
    <recommendedName>
        <fullName evidence="13">Glycoside hydrolase</fullName>
    </recommendedName>
</protein>
<keyword evidence="6" id="KW-0378">Hydrolase</keyword>
<proteinExistence type="inferred from homology"/>
<feature type="chain" id="PRO_5042947379" description="Glycoside hydrolase" evidence="10">
    <location>
        <begin position="18"/>
        <end position="393"/>
    </location>
</feature>
<dbReference type="PANTHER" id="PTHR16631:SF14">
    <property type="entry name" value="FAMILY 17 GLUCOSIDASE SCW10-RELATED"/>
    <property type="match status" value="1"/>
</dbReference>
<dbReference type="GO" id="GO:0009986">
    <property type="term" value="C:cell surface"/>
    <property type="evidence" value="ECO:0007669"/>
    <property type="project" value="TreeGrafter"/>
</dbReference>
<dbReference type="FunFam" id="3.20.20.80:FF:000111">
    <property type="entry name" value="Soluble cell wall protein"/>
    <property type="match status" value="1"/>
</dbReference>
<dbReference type="SUPFAM" id="SSF51445">
    <property type="entry name" value="(Trans)glycosidases"/>
    <property type="match status" value="1"/>
</dbReference>
<evidence type="ECO:0000256" key="4">
    <source>
        <dbReference type="ARBA" id="ARBA00022525"/>
    </source>
</evidence>
<dbReference type="GO" id="GO:0042973">
    <property type="term" value="F:glucan endo-1,3-beta-D-glucosidase activity"/>
    <property type="evidence" value="ECO:0007669"/>
    <property type="project" value="TreeGrafter"/>
</dbReference>
<dbReference type="GO" id="GO:0005975">
    <property type="term" value="P:carbohydrate metabolic process"/>
    <property type="evidence" value="ECO:0007669"/>
    <property type="project" value="InterPro"/>
</dbReference>
<dbReference type="InterPro" id="IPR000490">
    <property type="entry name" value="Glyco_hydro_17"/>
</dbReference>
<dbReference type="EMBL" id="CP138580">
    <property type="protein sequence ID" value="WPG97997.1"/>
    <property type="molecule type" value="Genomic_DNA"/>
</dbReference>
<evidence type="ECO:0000313" key="12">
    <source>
        <dbReference type="Proteomes" id="UP001303373"/>
    </source>
</evidence>
<dbReference type="InterPro" id="IPR050732">
    <property type="entry name" value="Beta-glucan_modifiers"/>
</dbReference>
<keyword evidence="9" id="KW-0961">Cell wall biogenesis/degradation</keyword>
<keyword evidence="4" id="KW-0964">Secreted</keyword>
<feature type="signal peptide" evidence="10">
    <location>
        <begin position="1"/>
        <end position="17"/>
    </location>
</feature>
<dbReference type="Gene3D" id="3.20.20.80">
    <property type="entry name" value="Glycosidases"/>
    <property type="match status" value="1"/>
</dbReference>
<evidence type="ECO:0008006" key="13">
    <source>
        <dbReference type="Google" id="ProtNLM"/>
    </source>
</evidence>
<accession>A0AAQ3M0W4</accession>
<comment type="similarity">
    <text evidence="2">Belongs to the glycosyl hydrolase 17 family.</text>
</comment>
<evidence type="ECO:0000256" key="3">
    <source>
        <dbReference type="ARBA" id="ARBA00022512"/>
    </source>
</evidence>
<evidence type="ECO:0000256" key="10">
    <source>
        <dbReference type="SAM" id="SignalP"/>
    </source>
</evidence>
<dbReference type="GO" id="GO:0005576">
    <property type="term" value="C:extracellular region"/>
    <property type="evidence" value="ECO:0007669"/>
    <property type="project" value="TreeGrafter"/>
</dbReference>
<keyword evidence="12" id="KW-1185">Reference proteome</keyword>